<sequence length="129" mass="15288">MNQGIRINGNELWDYELVYDDGQYLIVFYPTHEAMILKFEKEPELLDKLKFAFEKWVREGQNVVEEVNLENMIEWFGITYDFHLTDIEAGLISILLQNLTLAYRDLIQYKVKLDTVGMFILDVPFDSIE</sequence>
<name>A0ABM9BD12_9BACL</name>
<gene>
    <name evidence="1" type="ORF">PAECIP111894_02976</name>
</gene>
<protein>
    <submittedName>
        <fullName evidence="1">Uncharacterized protein</fullName>
    </submittedName>
</protein>
<comment type="caution">
    <text evidence="1">The sequence shown here is derived from an EMBL/GenBank/DDBJ whole genome shotgun (WGS) entry which is preliminary data.</text>
</comment>
<dbReference type="EMBL" id="CAKMAB010000014">
    <property type="protein sequence ID" value="CAH1056821.1"/>
    <property type="molecule type" value="Genomic_DNA"/>
</dbReference>
<organism evidence="1 2">
    <name type="scientific">Paenibacillus pseudetheri</name>
    <dbReference type="NCBI Taxonomy" id="2897682"/>
    <lineage>
        <taxon>Bacteria</taxon>
        <taxon>Bacillati</taxon>
        <taxon>Bacillota</taxon>
        <taxon>Bacilli</taxon>
        <taxon>Bacillales</taxon>
        <taxon>Paenibacillaceae</taxon>
        <taxon>Paenibacillus</taxon>
    </lineage>
</organism>
<proteinExistence type="predicted"/>
<keyword evidence="2" id="KW-1185">Reference proteome</keyword>
<evidence type="ECO:0000313" key="1">
    <source>
        <dbReference type="EMBL" id="CAH1056821.1"/>
    </source>
</evidence>
<dbReference type="RefSeq" id="WP_234535074.1">
    <property type="nucleotide sequence ID" value="NZ_CAKMAB010000014.1"/>
</dbReference>
<accession>A0ABM9BD12</accession>
<reference evidence="1" key="1">
    <citation type="submission" date="2021-12" db="EMBL/GenBank/DDBJ databases">
        <authorList>
            <person name="Criscuolo A."/>
        </authorList>
    </citation>
    <scope>NUCLEOTIDE SEQUENCE</scope>
    <source>
        <strain evidence="1">CIP111894</strain>
    </source>
</reference>
<dbReference type="Proteomes" id="UP000838749">
    <property type="component" value="Unassembled WGS sequence"/>
</dbReference>
<evidence type="ECO:0000313" key="2">
    <source>
        <dbReference type="Proteomes" id="UP000838749"/>
    </source>
</evidence>